<sequence length="57" mass="6086">MIQLQIATSGLIPFSHILLNSSTAALVLPSLVSAFMNVPKVNRSGLSLDSMISFQIL</sequence>
<reference evidence="1" key="2">
    <citation type="journal article" date="2015" name="Data Brief">
        <title>Shoot transcriptome of the giant reed, Arundo donax.</title>
        <authorList>
            <person name="Barrero R.A."/>
            <person name="Guerrero F.D."/>
            <person name="Moolhuijzen P."/>
            <person name="Goolsby J.A."/>
            <person name="Tidwell J."/>
            <person name="Bellgard S.E."/>
            <person name="Bellgard M.I."/>
        </authorList>
    </citation>
    <scope>NUCLEOTIDE SEQUENCE</scope>
    <source>
        <tissue evidence="1">Shoot tissue taken approximately 20 cm above the soil surface</tissue>
    </source>
</reference>
<protein>
    <submittedName>
        <fullName evidence="1">Uncharacterized protein</fullName>
    </submittedName>
</protein>
<dbReference type="EMBL" id="GBRH01183418">
    <property type="protein sequence ID" value="JAE14478.1"/>
    <property type="molecule type" value="Transcribed_RNA"/>
</dbReference>
<accession>A0A0A9G1I4</accession>
<organism evidence="1">
    <name type="scientific">Arundo donax</name>
    <name type="common">Giant reed</name>
    <name type="synonym">Donax arundinaceus</name>
    <dbReference type="NCBI Taxonomy" id="35708"/>
    <lineage>
        <taxon>Eukaryota</taxon>
        <taxon>Viridiplantae</taxon>
        <taxon>Streptophyta</taxon>
        <taxon>Embryophyta</taxon>
        <taxon>Tracheophyta</taxon>
        <taxon>Spermatophyta</taxon>
        <taxon>Magnoliopsida</taxon>
        <taxon>Liliopsida</taxon>
        <taxon>Poales</taxon>
        <taxon>Poaceae</taxon>
        <taxon>PACMAD clade</taxon>
        <taxon>Arundinoideae</taxon>
        <taxon>Arundineae</taxon>
        <taxon>Arundo</taxon>
    </lineage>
</organism>
<reference evidence="1" key="1">
    <citation type="submission" date="2014-09" db="EMBL/GenBank/DDBJ databases">
        <authorList>
            <person name="Magalhaes I.L.F."/>
            <person name="Oliveira U."/>
            <person name="Santos F.R."/>
            <person name="Vidigal T.H.D.A."/>
            <person name="Brescovit A.D."/>
            <person name="Santos A.J."/>
        </authorList>
    </citation>
    <scope>NUCLEOTIDE SEQUENCE</scope>
    <source>
        <tissue evidence="1">Shoot tissue taken approximately 20 cm above the soil surface</tissue>
    </source>
</reference>
<name>A0A0A9G1I4_ARUDO</name>
<dbReference type="AlphaFoldDB" id="A0A0A9G1I4"/>
<evidence type="ECO:0000313" key="1">
    <source>
        <dbReference type="EMBL" id="JAE14478.1"/>
    </source>
</evidence>
<proteinExistence type="predicted"/>